<protein>
    <submittedName>
        <fullName evidence="2">Chaperone protein YajL</fullName>
    </submittedName>
</protein>
<dbReference type="Pfam" id="PF01965">
    <property type="entry name" value="DJ-1_PfpI"/>
    <property type="match status" value="1"/>
</dbReference>
<dbReference type="PANTHER" id="PTHR48094:SF12">
    <property type="entry name" value="PARKINSON DISEASE PROTEIN 7 HOMOLOG"/>
    <property type="match status" value="1"/>
</dbReference>
<dbReference type="KEGG" id="pbap:Pla133_48470"/>
<dbReference type="CDD" id="cd03135">
    <property type="entry name" value="GATase1_DJ-1"/>
    <property type="match status" value="1"/>
</dbReference>
<evidence type="ECO:0000259" key="1">
    <source>
        <dbReference type="Pfam" id="PF01965"/>
    </source>
</evidence>
<dbReference type="NCBIfam" id="TIGR01383">
    <property type="entry name" value="not_thiJ"/>
    <property type="match status" value="1"/>
</dbReference>
<proteinExistence type="predicted"/>
<dbReference type="PANTHER" id="PTHR48094">
    <property type="entry name" value="PROTEIN/NUCLEIC ACID DEGLYCASE DJ-1-RELATED"/>
    <property type="match status" value="1"/>
</dbReference>
<organism evidence="2 3">
    <name type="scientific">Engelhardtia mirabilis</name>
    <dbReference type="NCBI Taxonomy" id="2528011"/>
    <lineage>
        <taxon>Bacteria</taxon>
        <taxon>Pseudomonadati</taxon>
        <taxon>Planctomycetota</taxon>
        <taxon>Planctomycetia</taxon>
        <taxon>Planctomycetia incertae sedis</taxon>
        <taxon>Engelhardtia</taxon>
    </lineage>
</organism>
<gene>
    <name evidence="2" type="primary">yajL</name>
    <name evidence="2" type="ORF">Pla133_48470</name>
</gene>
<dbReference type="Gene3D" id="3.40.50.880">
    <property type="match status" value="1"/>
</dbReference>
<evidence type="ECO:0000313" key="2">
    <source>
        <dbReference type="EMBL" id="QDU69725.1"/>
    </source>
</evidence>
<dbReference type="GO" id="GO:0005737">
    <property type="term" value="C:cytoplasm"/>
    <property type="evidence" value="ECO:0007669"/>
    <property type="project" value="TreeGrafter"/>
</dbReference>
<feature type="domain" description="DJ-1/PfpI" evidence="1">
    <location>
        <begin position="8"/>
        <end position="176"/>
    </location>
</feature>
<evidence type="ECO:0000313" key="3">
    <source>
        <dbReference type="Proteomes" id="UP000316921"/>
    </source>
</evidence>
<dbReference type="InterPro" id="IPR050325">
    <property type="entry name" value="Prot/Nucl_acid_deglycase"/>
</dbReference>
<dbReference type="InterPro" id="IPR029062">
    <property type="entry name" value="Class_I_gatase-like"/>
</dbReference>
<dbReference type="AlphaFoldDB" id="A0A518BRX5"/>
<dbReference type="InterPro" id="IPR002818">
    <property type="entry name" value="DJ-1/PfpI"/>
</dbReference>
<dbReference type="SUPFAM" id="SSF52317">
    <property type="entry name" value="Class I glutamine amidotransferase-like"/>
    <property type="match status" value="1"/>
</dbReference>
<accession>A0A518BRX5</accession>
<name>A0A518BRX5_9BACT</name>
<dbReference type="RefSeq" id="WP_419191895.1">
    <property type="nucleotide sequence ID" value="NZ_CP036287.1"/>
</dbReference>
<reference evidence="2 3" key="1">
    <citation type="submission" date="2019-02" db="EMBL/GenBank/DDBJ databases">
        <title>Deep-cultivation of Planctomycetes and their phenomic and genomic characterization uncovers novel biology.</title>
        <authorList>
            <person name="Wiegand S."/>
            <person name="Jogler M."/>
            <person name="Boedeker C."/>
            <person name="Pinto D."/>
            <person name="Vollmers J."/>
            <person name="Rivas-Marin E."/>
            <person name="Kohn T."/>
            <person name="Peeters S.H."/>
            <person name="Heuer A."/>
            <person name="Rast P."/>
            <person name="Oberbeckmann S."/>
            <person name="Bunk B."/>
            <person name="Jeske O."/>
            <person name="Meyerdierks A."/>
            <person name="Storesund J.E."/>
            <person name="Kallscheuer N."/>
            <person name="Luecker S."/>
            <person name="Lage O.M."/>
            <person name="Pohl T."/>
            <person name="Merkel B.J."/>
            <person name="Hornburger P."/>
            <person name="Mueller R.-W."/>
            <person name="Bruemmer F."/>
            <person name="Labrenz M."/>
            <person name="Spormann A.M."/>
            <person name="Op den Camp H."/>
            <person name="Overmann J."/>
            <person name="Amann R."/>
            <person name="Jetten M.S.M."/>
            <person name="Mascher T."/>
            <person name="Medema M.H."/>
            <person name="Devos D.P."/>
            <person name="Kaster A.-K."/>
            <person name="Ovreas L."/>
            <person name="Rohde M."/>
            <person name="Galperin M.Y."/>
            <person name="Jogler C."/>
        </authorList>
    </citation>
    <scope>NUCLEOTIDE SEQUENCE [LARGE SCALE GENOMIC DNA]</scope>
    <source>
        <strain evidence="2 3">Pla133</strain>
    </source>
</reference>
<sequence>MTEPDRQHILVPLADGFEETEAVAVIDVLRRAGLRVTVAGLAPGPITGSHQIAMVPDAALADVDLATVTSIVLPGGMPGTTNLMADRRIVDLVRRLYAAGETVAAICAAPRVLAEAGIVSGLELTSHPSVRGMLAGATVLDMPRVVTAQGIGQGTGPVVTSQGPGTALEFGLELVRRWVGPEKATELQAAMLIALPES</sequence>
<dbReference type="InterPro" id="IPR006287">
    <property type="entry name" value="DJ-1"/>
</dbReference>
<dbReference type="Proteomes" id="UP000316921">
    <property type="component" value="Chromosome"/>
</dbReference>
<dbReference type="EMBL" id="CP036287">
    <property type="protein sequence ID" value="QDU69725.1"/>
    <property type="molecule type" value="Genomic_DNA"/>
</dbReference>
<keyword evidence="3" id="KW-1185">Reference proteome</keyword>